<proteinExistence type="predicted"/>
<dbReference type="EMBL" id="FAXN01000100">
    <property type="protein sequence ID" value="CUV66604.1"/>
    <property type="molecule type" value="Genomic_DNA"/>
</dbReference>
<dbReference type="AlphaFoldDB" id="A0A0S4XRG4"/>
<organism evidence="2">
    <name type="scientific">Sulfurovum sp. enrichment culture clone C5</name>
    <dbReference type="NCBI Taxonomy" id="497650"/>
    <lineage>
        <taxon>Bacteria</taxon>
        <taxon>Pseudomonadati</taxon>
        <taxon>Campylobacterota</taxon>
        <taxon>Epsilonproteobacteria</taxon>
        <taxon>Campylobacterales</taxon>
        <taxon>Sulfurovaceae</taxon>
        <taxon>Sulfurovum</taxon>
        <taxon>environmental samples</taxon>
    </lineage>
</organism>
<evidence type="ECO:0000313" key="2">
    <source>
        <dbReference type="EMBL" id="CUV66604.1"/>
    </source>
</evidence>
<name>A0A0S4XRG4_9BACT</name>
<reference evidence="2" key="1">
    <citation type="submission" date="2015-11" db="EMBL/GenBank/DDBJ databases">
        <authorList>
            <person name="Zhang Y."/>
            <person name="Guo Z."/>
        </authorList>
    </citation>
    <scope>NUCLEOTIDE SEQUENCE</scope>
    <source>
        <strain evidence="2">BN30871</strain>
    </source>
</reference>
<keyword evidence="1" id="KW-0472">Membrane</keyword>
<protein>
    <recommendedName>
        <fullName evidence="3">General secretion pathway protein M</fullName>
    </recommendedName>
</protein>
<accession>A0A0S4XRG4</accession>
<evidence type="ECO:0000256" key="1">
    <source>
        <dbReference type="SAM" id="Phobius"/>
    </source>
</evidence>
<feature type="transmembrane region" description="Helical" evidence="1">
    <location>
        <begin position="6"/>
        <end position="28"/>
    </location>
</feature>
<keyword evidence="1" id="KW-0812">Transmembrane</keyword>
<gene>
    <name evidence="2" type="ORF">BN3087_940009</name>
</gene>
<keyword evidence="1" id="KW-1133">Transmembrane helix</keyword>
<evidence type="ECO:0008006" key="3">
    <source>
        <dbReference type="Google" id="ProtNLM"/>
    </source>
</evidence>
<sequence length="134" mass="15473">MKQYLFNYKTTIASIVFLFFSWAIKIYFAQEVIEQKSYNTELSQEIEEASSLQRIWASNTSIPQRLDLIKAKIPTTKVKSFQKTNQSLSAVFIGLNISEVEYTINEIVNLPVQIKDLNVENTPNGHNVKLVLKW</sequence>